<evidence type="ECO:0000256" key="1">
    <source>
        <dbReference type="ARBA" id="ARBA00022801"/>
    </source>
</evidence>
<organism evidence="3 4">
    <name type="scientific">Aspergillus saccharolyticus JOP 1030-1</name>
    <dbReference type="NCBI Taxonomy" id="1450539"/>
    <lineage>
        <taxon>Eukaryota</taxon>
        <taxon>Fungi</taxon>
        <taxon>Dikarya</taxon>
        <taxon>Ascomycota</taxon>
        <taxon>Pezizomycotina</taxon>
        <taxon>Eurotiomycetes</taxon>
        <taxon>Eurotiomycetidae</taxon>
        <taxon>Eurotiales</taxon>
        <taxon>Aspergillaceae</taxon>
        <taxon>Aspergillus</taxon>
        <taxon>Aspergillus subgen. Circumdati</taxon>
    </lineage>
</organism>
<dbReference type="InterPro" id="IPR049492">
    <property type="entry name" value="BD-FAE-like_dom"/>
</dbReference>
<dbReference type="RefSeq" id="XP_025431950.1">
    <property type="nucleotide sequence ID" value="XM_025574880.1"/>
</dbReference>
<evidence type="ECO:0000313" key="4">
    <source>
        <dbReference type="Proteomes" id="UP000248349"/>
    </source>
</evidence>
<feature type="domain" description="BD-FAE-like" evidence="2">
    <location>
        <begin position="28"/>
        <end position="138"/>
    </location>
</feature>
<proteinExistence type="predicted"/>
<dbReference type="Pfam" id="PF20434">
    <property type="entry name" value="BD-FAE"/>
    <property type="match status" value="1"/>
</dbReference>
<keyword evidence="1 3" id="KW-0378">Hydrolase</keyword>
<dbReference type="GO" id="GO:0016787">
    <property type="term" value="F:hydrolase activity"/>
    <property type="evidence" value="ECO:0007669"/>
    <property type="project" value="UniProtKB-KW"/>
</dbReference>
<dbReference type="STRING" id="1450539.A0A319A0Z6"/>
<reference evidence="3 4" key="1">
    <citation type="submission" date="2016-12" db="EMBL/GenBank/DDBJ databases">
        <title>The genomes of Aspergillus section Nigri reveals drivers in fungal speciation.</title>
        <authorList>
            <consortium name="DOE Joint Genome Institute"/>
            <person name="Vesth T.C."/>
            <person name="Nybo J."/>
            <person name="Theobald S."/>
            <person name="Brandl J."/>
            <person name="Frisvad J.C."/>
            <person name="Nielsen K.F."/>
            <person name="Lyhne E.K."/>
            <person name="Kogle M.E."/>
            <person name="Kuo A."/>
            <person name="Riley R."/>
            <person name="Clum A."/>
            <person name="Nolan M."/>
            <person name="Lipzen A."/>
            <person name="Salamov A."/>
            <person name="Henrissat B."/>
            <person name="Wiebenga A."/>
            <person name="De Vries R.P."/>
            <person name="Grigoriev I.V."/>
            <person name="Mortensen U.H."/>
            <person name="Andersen M.R."/>
            <person name="Baker S.E."/>
        </authorList>
    </citation>
    <scope>NUCLEOTIDE SEQUENCE [LARGE SCALE GENOMIC DNA]</scope>
    <source>
        <strain evidence="3 4">JOP 1030-1</strain>
    </source>
</reference>
<dbReference type="PANTHER" id="PTHR48081">
    <property type="entry name" value="AB HYDROLASE SUPERFAMILY PROTEIN C4A8.06C"/>
    <property type="match status" value="1"/>
</dbReference>
<gene>
    <name evidence="3" type="ORF">BP01DRAFT_356165</name>
</gene>
<accession>A0A319A0Z6</accession>
<dbReference type="AlphaFoldDB" id="A0A319A0Z6"/>
<dbReference type="Gene3D" id="3.40.50.1820">
    <property type="entry name" value="alpha/beta hydrolase"/>
    <property type="match status" value="1"/>
</dbReference>
<sequence length="339" mass="36871">MPSRPQTQLPEGGQTLVYSTVDGHDIKLDYYLPRNTTSGNLPAIIYYHGGGMTAGSRRSGHFPTWLYDHCQKRNYILIAADYRLCHPSTALDQIADAKALFRFLASPSFQSALPSPSLTLDTTRIAVTGFSAGAYSARAACIYAEPKPAVLLTSYGTGGNLLLDHWTQPRPPTSIASLVNLEDVPRLLADRTVVSDDADRGSNRFALTVRWEIDGTFLDGVFGRPGLGAELNKVEYAQRGAAIPEELRAGFLQEFVTAEYPPTVLVHGTADEVVPDAESRFHHEQLGQLGVRTELLLVRDAGHGLVDLQSGFPPKLADGAMEAYEKAAKFIDDALEGKL</sequence>
<dbReference type="Proteomes" id="UP000248349">
    <property type="component" value="Unassembled WGS sequence"/>
</dbReference>
<evidence type="ECO:0000313" key="3">
    <source>
        <dbReference type="EMBL" id="PYH45968.1"/>
    </source>
</evidence>
<dbReference type="OrthoDB" id="19653at2759"/>
<dbReference type="InterPro" id="IPR050300">
    <property type="entry name" value="GDXG_lipolytic_enzyme"/>
</dbReference>
<dbReference type="EMBL" id="KZ821229">
    <property type="protein sequence ID" value="PYH45968.1"/>
    <property type="molecule type" value="Genomic_DNA"/>
</dbReference>
<protein>
    <submittedName>
        <fullName evidence="3">Alpha/beta-hydrolase</fullName>
    </submittedName>
</protein>
<name>A0A319A0Z6_9EURO</name>
<dbReference type="SUPFAM" id="SSF53474">
    <property type="entry name" value="alpha/beta-Hydrolases"/>
    <property type="match status" value="1"/>
</dbReference>
<evidence type="ECO:0000259" key="2">
    <source>
        <dbReference type="Pfam" id="PF20434"/>
    </source>
</evidence>
<dbReference type="GeneID" id="37076108"/>
<dbReference type="InterPro" id="IPR029058">
    <property type="entry name" value="AB_hydrolase_fold"/>
</dbReference>
<keyword evidence="4" id="KW-1185">Reference proteome</keyword>